<reference evidence="6 7" key="1">
    <citation type="submission" date="2016-01" db="EMBL/GenBank/DDBJ databases">
        <title>The new phylogeny of the genus Mycobacterium.</title>
        <authorList>
            <person name="Tarcisio F."/>
            <person name="Conor M."/>
            <person name="Antonella G."/>
            <person name="Elisabetta G."/>
            <person name="Giulia F.S."/>
            <person name="Sara T."/>
            <person name="Anna F."/>
            <person name="Clotilde B."/>
            <person name="Roberto B."/>
            <person name="Veronica D.S."/>
            <person name="Fabio R."/>
            <person name="Monica P."/>
            <person name="Olivier J."/>
            <person name="Enrico T."/>
            <person name="Nicola S."/>
        </authorList>
    </citation>
    <scope>NUCLEOTIDE SEQUENCE [LARGE SCALE GENOMIC DNA]</scope>
    <source>
        <strain evidence="6 7">DSM 44572</strain>
    </source>
</reference>
<accession>A0A1X1ZC16</accession>
<protein>
    <recommendedName>
        <fullName evidence="8">DoxX family protein</fullName>
    </recommendedName>
</protein>
<dbReference type="OrthoDB" id="4732370at2"/>
<evidence type="ECO:0000313" key="6">
    <source>
        <dbReference type="EMBL" id="ORW20957.1"/>
    </source>
</evidence>
<evidence type="ECO:0008006" key="8">
    <source>
        <dbReference type="Google" id="ProtNLM"/>
    </source>
</evidence>
<evidence type="ECO:0000256" key="1">
    <source>
        <dbReference type="ARBA" id="ARBA00004141"/>
    </source>
</evidence>
<dbReference type="RefSeq" id="WP_085079683.1">
    <property type="nucleotide sequence ID" value="NZ_JACKRZ010000407.1"/>
</dbReference>
<organism evidence="6 7">
    <name type="scientific">Mycobacterium palustre</name>
    <dbReference type="NCBI Taxonomy" id="153971"/>
    <lineage>
        <taxon>Bacteria</taxon>
        <taxon>Bacillati</taxon>
        <taxon>Actinomycetota</taxon>
        <taxon>Actinomycetes</taxon>
        <taxon>Mycobacteriales</taxon>
        <taxon>Mycobacteriaceae</taxon>
        <taxon>Mycobacterium</taxon>
        <taxon>Mycobacterium simiae complex</taxon>
    </lineage>
</organism>
<dbReference type="EMBL" id="LQPJ01000121">
    <property type="protein sequence ID" value="ORW20957.1"/>
    <property type="molecule type" value="Genomic_DNA"/>
</dbReference>
<feature type="transmembrane region" description="Helical" evidence="5">
    <location>
        <begin position="12"/>
        <end position="31"/>
    </location>
</feature>
<dbReference type="Pfam" id="PF07681">
    <property type="entry name" value="DoxX"/>
    <property type="match status" value="1"/>
</dbReference>
<keyword evidence="2 5" id="KW-0812">Transmembrane</keyword>
<name>A0A1X1ZC16_9MYCO</name>
<dbReference type="GO" id="GO:0016020">
    <property type="term" value="C:membrane"/>
    <property type="evidence" value="ECO:0007669"/>
    <property type="project" value="UniProtKB-SubCell"/>
</dbReference>
<feature type="transmembrane region" description="Helical" evidence="5">
    <location>
        <begin position="51"/>
        <end position="76"/>
    </location>
</feature>
<dbReference type="InterPro" id="IPR032808">
    <property type="entry name" value="DoxX"/>
</dbReference>
<comment type="subcellular location">
    <subcellularLocation>
        <location evidence="1">Membrane</location>
        <topology evidence="1">Multi-pass membrane protein</topology>
    </subcellularLocation>
</comment>
<evidence type="ECO:0000313" key="7">
    <source>
        <dbReference type="Proteomes" id="UP000193529"/>
    </source>
</evidence>
<feature type="transmembrane region" description="Helical" evidence="5">
    <location>
        <begin position="83"/>
        <end position="102"/>
    </location>
</feature>
<dbReference type="Proteomes" id="UP000193529">
    <property type="component" value="Unassembled WGS sequence"/>
</dbReference>
<sequence length="147" mass="15559">MRAHAHETDRAVAYLLLRLTIGASLFGHGLVRLPKLGAFHAQLMGEFKASMLPAFLVSPCGYALPFAELITGALLLAGALTRAAAVAAGVVMIVLVLGATSIEHFNVIGEQLLHALLLAAVIAFRNDNAYSVDGLLTRSAARRSSRR</sequence>
<gene>
    <name evidence="6" type="ORF">AWC19_14450</name>
</gene>
<keyword evidence="3 5" id="KW-1133">Transmembrane helix</keyword>
<evidence type="ECO:0000256" key="2">
    <source>
        <dbReference type="ARBA" id="ARBA00022692"/>
    </source>
</evidence>
<keyword evidence="4 5" id="KW-0472">Membrane</keyword>
<evidence type="ECO:0000256" key="5">
    <source>
        <dbReference type="SAM" id="Phobius"/>
    </source>
</evidence>
<dbReference type="STRING" id="153971.AWC19_14450"/>
<feature type="transmembrane region" description="Helical" evidence="5">
    <location>
        <begin position="108"/>
        <end position="124"/>
    </location>
</feature>
<evidence type="ECO:0000256" key="4">
    <source>
        <dbReference type="ARBA" id="ARBA00023136"/>
    </source>
</evidence>
<evidence type="ECO:0000256" key="3">
    <source>
        <dbReference type="ARBA" id="ARBA00022989"/>
    </source>
</evidence>
<keyword evidence="7" id="KW-1185">Reference proteome</keyword>
<comment type="caution">
    <text evidence="6">The sequence shown here is derived from an EMBL/GenBank/DDBJ whole genome shotgun (WGS) entry which is preliminary data.</text>
</comment>
<proteinExistence type="predicted"/>
<dbReference type="AlphaFoldDB" id="A0A1X1ZC16"/>